<name>A0AA45WJI9_9BACL</name>
<dbReference type="EMBL" id="FXTU01000001">
    <property type="protein sequence ID" value="SMP03260.1"/>
    <property type="molecule type" value="Genomic_DNA"/>
</dbReference>
<keyword evidence="2" id="KW-1185">Reference proteome</keyword>
<organism evidence="1 2">
    <name type="scientific">Laceyella tengchongensis</name>
    <dbReference type="NCBI Taxonomy" id="574699"/>
    <lineage>
        <taxon>Bacteria</taxon>
        <taxon>Bacillati</taxon>
        <taxon>Bacillota</taxon>
        <taxon>Bacilli</taxon>
        <taxon>Bacillales</taxon>
        <taxon>Thermoactinomycetaceae</taxon>
        <taxon>Laceyella</taxon>
    </lineage>
</organism>
<dbReference type="AlphaFoldDB" id="A0AA45WJI9"/>
<proteinExistence type="predicted"/>
<dbReference type="Proteomes" id="UP001157946">
    <property type="component" value="Unassembled WGS sequence"/>
</dbReference>
<evidence type="ECO:0000313" key="1">
    <source>
        <dbReference type="EMBL" id="SMP03260.1"/>
    </source>
</evidence>
<evidence type="ECO:0000313" key="2">
    <source>
        <dbReference type="Proteomes" id="UP001157946"/>
    </source>
</evidence>
<reference evidence="1" key="1">
    <citation type="submission" date="2017-05" db="EMBL/GenBank/DDBJ databases">
        <authorList>
            <person name="Varghese N."/>
            <person name="Submissions S."/>
        </authorList>
    </citation>
    <scope>NUCLEOTIDE SEQUENCE</scope>
    <source>
        <strain evidence="1">DSM 45262</strain>
    </source>
</reference>
<protein>
    <submittedName>
        <fullName evidence="1">Uncharacterized protein</fullName>
    </submittedName>
</protein>
<sequence>MFVMHLRGEKDRVLPFVGELQQKPHVTVVDAEMEKEGEMVQLSLTVDHQPRKRVQVIRLHTESGAVVPIPLMDVMQVEWEEGKHLFCGWSYDIFGTSRNRRG</sequence>
<comment type="caution">
    <text evidence="1">The sequence shown here is derived from an EMBL/GenBank/DDBJ whole genome shotgun (WGS) entry which is preliminary data.</text>
</comment>
<accession>A0AA45WJI9</accession>
<gene>
    <name evidence="1" type="ORF">SAMN06265361_101427</name>
</gene>
<dbReference type="RefSeq" id="WP_022738384.1">
    <property type="nucleotide sequence ID" value="NZ_FXTU01000001.1"/>
</dbReference>